<feature type="region of interest" description="Disordered" evidence="1">
    <location>
        <begin position="1"/>
        <end position="21"/>
    </location>
</feature>
<proteinExistence type="predicted"/>
<reference evidence="2" key="1">
    <citation type="submission" date="2014-11" db="EMBL/GenBank/DDBJ databases">
        <authorList>
            <person name="Amaro Gonzalez C."/>
        </authorList>
    </citation>
    <scope>NUCLEOTIDE SEQUENCE</scope>
</reference>
<dbReference type="EMBL" id="GBXM01047940">
    <property type="protein sequence ID" value="JAH60637.1"/>
    <property type="molecule type" value="Transcribed_RNA"/>
</dbReference>
<reference evidence="2" key="2">
    <citation type="journal article" date="2015" name="Fish Shellfish Immunol.">
        <title>Early steps in the European eel (Anguilla anguilla)-Vibrio vulnificus interaction in the gills: Role of the RtxA13 toxin.</title>
        <authorList>
            <person name="Callol A."/>
            <person name="Pajuelo D."/>
            <person name="Ebbesson L."/>
            <person name="Teles M."/>
            <person name="MacKenzie S."/>
            <person name="Amaro C."/>
        </authorList>
    </citation>
    <scope>NUCLEOTIDE SEQUENCE</scope>
</reference>
<organism evidence="2">
    <name type="scientific">Anguilla anguilla</name>
    <name type="common">European freshwater eel</name>
    <name type="synonym">Muraena anguilla</name>
    <dbReference type="NCBI Taxonomy" id="7936"/>
    <lineage>
        <taxon>Eukaryota</taxon>
        <taxon>Metazoa</taxon>
        <taxon>Chordata</taxon>
        <taxon>Craniata</taxon>
        <taxon>Vertebrata</taxon>
        <taxon>Euteleostomi</taxon>
        <taxon>Actinopterygii</taxon>
        <taxon>Neopterygii</taxon>
        <taxon>Teleostei</taxon>
        <taxon>Anguilliformes</taxon>
        <taxon>Anguillidae</taxon>
        <taxon>Anguilla</taxon>
    </lineage>
</organism>
<evidence type="ECO:0000313" key="2">
    <source>
        <dbReference type="EMBL" id="JAH60637.1"/>
    </source>
</evidence>
<sequence length="21" mass="2285">MVSVNEGGDMMRLSTFPSRGL</sequence>
<name>A0A0E9U4E7_ANGAN</name>
<evidence type="ECO:0000256" key="1">
    <source>
        <dbReference type="SAM" id="MobiDB-lite"/>
    </source>
</evidence>
<protein>
    <submittedName>
        <fullName evidence="2">Uncharacterized protein</fullName>
    </submittedName>
</protein>
<dbReference type="AlphaFoldDB" id="A0A0E9U4E7"/>
<accession>A0A0E9U4E7</accession>